<proteinExistence type="predicted"/>
<evidence type="ECO:0000313" key="1">
    <source>
        <dbReference type="EMBL" id="SMC66437.1"/>
    </source>
</evidence>
<gene>
    <name evidence="1" type="ORF">SAMN06297397_1819</name>
</gene>
<name>A0AC61PLU4_9FIRM</name>
<evidence type="ECO:0000313" key="2">
    <source>
        <dbReference type="Proteomes" id="UP000192328"/>
    </source>
</evidence>
<reference evidence="1" key="1">
    <citation type="submission" date="2017-04" db="EMBL/GenBank/DDBJ databases">
        <authorList>
            <person name="Varghese N."/>
            <person name="Submissions S."/>
        </authorList>
    </citation>
    <scope>NUCLEOTIDE SEQUENCE</scope>
    <source>
        <strain evidence="1">WTE2008</strain>
    </source>
</reference>
<keyword evidence="2" id="KW-1185">Reference proteome</keyword>
<organism evidence="1 2">
    <name type="scientific">Aristaeella lactis</name>
    <dbReference type="NCBI Taxonomy" id="3046383"/>
    <lineage>
        <taxon>Bacteria</taxon>
        <taxon>Bacillati</taxon>
        <taxon>Bacillota</taxon>
        <taxon>Clostridia</taxon>
        <taxon>Eubacteriales</taxon>
        <taxon>Aristaeellaceae</taxon>
        <taxon>Aristaeella</taxon>
    </lineage>
</organism>
<sequence length="347" mass="40118">MNKTGTQTIETHRLILRQFRLKDAEDMFAAWASDPDVTRFLTWPAHTSEDITRMVLTDWISRYGDGSFFNWAIEWKETGKVIGNISVVRIEEAIEEAELGYCLGRAYWGRGIMPEALRAVMDFLFDTVGVSRIMAGHDVNNPKSGRVMEKAGMRKEGVRRGAGINNQGICDVCCWSLLRSDRNPAVRKPPVPVIVRFAKENELNAVNVLRRQVNDLHVAGRPDTFKPGFCDELKNFIRTIWEDPQRKIVVAELNGEIVGFAVLNHIFRPENPFMYVRDFLDIDEFAVDESHHRQGIASEMIRFIRDYAAEKNYSRVELNMWEFNRNALAFYEAAGFTTYRRYMEIYI</sequence>
<dbReference type="Proteomes" id="UP000192328">
    <property type="component" value="Unassembled WGS sequence"/>
</dbReference>
<accession>A0AC61PLU4</accession>
<comment type="caution">
    <text evidence="1">The sequence shown here is derived from an EMBL/GenBank/DDBJ whole genome shotgun (WGS) entry which is preliminary data.</text>
</comment>
<protein>
    <submittedName>
        <fullName evidence="1">Protein N-acetyltransferase, RimJ/RimL family</fullName>
    </submittedName>
</protein>
<dbReference type="EMBL" id="FWXZ01000003">
    <property type="protein sequence ID" value="SMC66437.1"/>
    <property type="molecule type" value="Genomic_DNA"/>
</dbReference>